<feature type="compositionally biased region" description="Basic residues" evidence="1">
    <location>
        <begin position="43"/>
        <end position="53"/>
    </location>
</feature>
<feature type="region of interest" description="Disordered" evidence="1">
    <location>
        <begin position="26"/>
        <end position="53"/>
    </location>
</feature>
<dbReference type="EMBL" id="BDIP01007496">
    <property type="protein sequence ID" value="GIQ91318.1"/>
    <property type="molecule type" value="Genomic_DNA"/>
</dbReference>
<evidence type="ECO:0000313" key="3">
    <source>
        <dbReference type="Proteomes" id="UP000265618"/>
    </source>
</evidence>
<proteinExistence type="predicted"/>
<sequence>MRRTLAEIMSTNVVKHFPYTSVARKMGPSPGPLFGTESNIVRPKTRGRRLALE</sequence>
<organism evidence="2 3">
    <name type="scientific">Kipferlia bialata</name>
    <dbReference type="NCBI Taxonomy" id="797122"/>
    <lineage>
        <taxon>Eukaryota</taxon>
        <taxon>Metamonada</taxon>
        <taxon>Carpediemonas-like organisms</taxon>
        <taxon>Kipferlia</taxon>
    </lineage>
</organism>
<evidence type="ECO:0000256" key="1">
    <source>
        <dbReference type="SAM" id="MobiDB-lite"/>
    </source>
</evidence>
<dbReference type="Proteomes" id="UP000265618">
    <property type="component" value="Unassembled WGS sequence"/>
</dbReference>
<name>A0A9K3GQB9_9EUKA</name>
<keyword evidence="3" id="KW-1185">Reference proteome</keyword>
<reference evidence="2 3" key="1">
    <citation type="journal article" date="2018" name="PLoS ONE">
        <title>The draft genome of Kipferlia bialata reveals reductive genome evolution in fornicate parasites.</title>
        <authorList>
            <person name="Tanifuji G."/>
            <person name="Takabayashi S."/>
            <person name="Kume K."/>
            <person name="Takagi M."/>
            <person name="Nakayama T."/>
            <person name="Kamikawa R."/>
            <person name="Inagaki Y."/>
            <person name="Hashimoto T."/>
        </authorList>
    </citation>
    <scope>NUCLEOTIDE SEQUENCE [LARGE SCALE GENOMIC DNA]</scope>
    <source>
        <strain evidence="2">NY0173</strain>
    </source>
</reference>
<dbReference type="AlphaFoldDB" id="A0A9K3GQB9"/>
<gene>
    <name evidence="2" type="ORF">KIPB_014509</name>
</gene>
<protein>
    <submittedName>
        <fullName evidence="2">Uncharacterized protein</fullName>
    </submittedName>
</protein>
<comment type="caution">
    <text evidence="2">The sequence shown here is derived from an EMBL/GenBank/DDBJ whole genome shotgun (WGS) entry which is preliminary data.</text>
</comment>
<evidence type="ECO:0000313" key="2">
    <source>
        <dbReference type="EMBL" id="GIQ91318.1"/>
    </source>
</evidence>
<accession>A0A9K3GQB9</accession>
<feature type="non-terminal residue" evidence="2">
    <location>
        <position position="1"/>
    </location>
</feature>